<dbReference type="HOGENOM" id="CLU_3330870_0_0_5"/>
<dbReference type="AlphaFoldDB" id="F1Z4K8"/>
<reference evidence="1 2" key="1">
    <citation type="journal article" date="2012" name="J. Bacteriol.">
        <title>Draft Genome Sequence of Novosphingobium nitrogenifigens Y88T.</title>
        <authorList>
            <person name="Strabala T.J."/>
            <person name="Macdonald L."/>
            <person name="Liu V."/>
            <person name="Smit A.M."/>
        </authorList>
    </citation>
    <scope>NUCLEOTIDE SEQUENCE [LARGE SCALE GENOMIC DNA]</scope>
    <source>
        <strain evidence="1 2">DSM 19370</strain>
    </source>
</reference>
<dbReference type="Proteomes" id="UP000004728">
    <property type="component" value="Unassembled WGS sequence"/>
</dbReference>
<accession>F1Z4K8</accession>
<comment type="caution">
    <text evidence="1">The sequence shown here is derived from an EMBL/GenBank/DDBJ whole genome shotgun (WGS) entry which is preliminary data.</text>
</comment>
<dbReference type="InParanoid" id="F1Z4K8"/>
<sequence>MLDNRLGVIVRVSCLNQIDNVVWIDTGVLILNLNDFAK</sequence>
<organism evidence="1 2">
    <name type="scientific">Novosphingobium nitrogenifigens DSM 19370</name>
    <dbReference type="NCBI Taxonomy" id="983920"/>
    <lineage>
        <taxon>Bacteria</taxon>
        <taxon>Pseudomonadati</taxon>
        <taxon>Pseudomonadota</taxon>
        <taxon>Alphaproteobacteria</taxon>
        <taxon>Sphingomonadales</taxon>
        <taxon>Sphingomonadaceae</taxon>
        <taxon>Novosphingobium</taxon>
    </lineage>
</organism>
<proteinExistence type="predicted"/>
<protein>
    <submittedName>
        <fullName evidence="1">Uncharacterized protein</fullName>
    </submittedName>
</protein>
<evidence type="ECO:0000313" key="2">
    <source>
        <dbReference type="Proteomes" id="UP000004728"/>
    </source>
</evidence>
<keyword evidence="2" id="KW-1185">Reference proteome</keyword>
<name>F1Z4K8_9SPHN</name>
<gene>
    <name evidence="1" type="ORF">Y88_2924</name>
</gene>
<evidence type="ECO:0000313" key="1">
    <source>
        <dbReference type="EMBL" id="EGD60447.1"/>
    </source>
</evidence>
<dbReference type="EMBL" id="AEWJ01000020">
    <property type="protein sequence ID" value="EGD60447.1"/>
    <property type="molecule type" value="Genomic_DNA"/>
</dbReference>